<protein>
    <recommendedName>
        <fullName evidence="4">5,10-methylenetetrahydromethanopterin reductase</fullName>
        <ecNumber evidence="4">1.5.98.2</ecNumber>
    </recommendedName>
    <alternativeName>
        <fullName evidence="4">Coenzyme F420-dependent N(5),N(10)-methylenetetrahydromethanopterin reductase</fullName>
    </alternativeName>
    <alternativeName>
        <fullName evidence="4">Methylene-H(4)MPT reductase</fullName>
    </alternativeName>
</protein>
<organism evidence="6 7">
    <name type="scientific">Methanoculleus sediminis</name>
    <dbReference type="NCBI Taxonomy" id="1550566"/>
    <lineage>
        <taxon>Archaea</taxon>
        <taxon>Methanobacteriati</taxon>
        <taxon>Methanobacteriota</taxon>
        <taxon>Stenosarchaea group</taxon>
        <taxon>Methanomicrobia</taxon>
        <taxon>Methanomicrobiales</taxon>
        <taxon>Methanomicrobiaceae</taxon>
        <taxon>Methanoculleus</taxon>
    </lineage>
</organism>
<dbReference type="SUPFAM" id="SSF51679">
    <property type="entry name" value="Bacterial luciferase-like"/>
    <property type="match status" value="1"/>
</dbReference>
<evidence type="ECO:0000256" key="4">
    <source>
        <dbReference type="HAMAP-Rule" id="MF_01091"/>
    </source>
</evidence>
<reference evidence="6 7" key="1">
    <citation type="journal article" date="2015" name="Int. J. Syst. Evol. Microbiol.">
        <title>Methanoculleus sediminis sp. nov., a methanogen from sediments near a submarine mud volcano.</title>
        <authorList>
            <person name="Chen S.C."/>
            <person name="Chen M.F."/>
            <person name="Lai M.C."/>
            <person name="Weng C.Y."/>
            <person name="Wu S.Y."/>
            <person name="Lin S."/>
            <person name="Yang T.F."/>
            <person name="Chen P.C."/>
        </authorList>
    </citation>
    <scope>NUCLEOTIDE SEQUENCE [LARGE SCALE GENOMIC DNA]</scope>
    <source>
        <strain evidence="6 7">S3Fa</strain>
    </source>
</reference>
<comment type="pathway">
    <text evidence="4">One-carbon metabolism; methanogenesis from CO(2); methyl-coenzyme M from 5,10-methylene-5,6,7,8-tetrahydromethanopterin: step 1/2.</text>
</comment>
<dbReference type="UniPathway" id="UPA00640">
    <property type="reaction ID" value="UER00697"/>
</dbReference>
<comment type="caution">
    <text evidence="6">The sequence shown here is derived from an EMBL/GenBank/DDBJ whole genome shotgun (WGS) entry which is preliminary data.</text>
</comment>
<keyword evidence="1 4" id="KW-0963">Cytoplasm</keyword>
<sequence length="335" mass="35779">MRCIALTTYGIEFVPGAINVKQVVNYTKLAESKDIDYAWITNHYNNRHAYPTLAMIAANTDTIKMGPGIMNTFTDTPAAIASFMATLNEISDGRAVLGIGPGDLSTLPKLAIDPVKPVGHLKEGVEQIRKLLAGEEVKKTGNLEFFDYDGAKLTGVTLPGKKGIPVYIGAQGPKVLELAGTIGDGALINASNPKDFQVAIPIIKKAMEAVDKKKFDVGAYTAMSIDMDEKKARNAAKIVAAFIAAGSPPDLLKRHNLNLDNVAKIKEALGRFDFKTVGGLVGDAEIDAFTIAGTPDMVKQKCEDLAKSGVTQIIFGSPLGPDMTNSIRLLGKYIV</sequence>
<dbReference type="STRING" id="1550566.SZ63_01825"/>
<evidence type="ECO:0000313" key="7">
    <source>
        <dbReference type="Proteomes" id="UP000035301"/>
    </source>
</evidence>
<comment type="function">
    <text evidence="4">Catalyzes the reversible reduction of methylene-H(4)MPT to methyl-H(4)MPT.</text>
</comment>
<dbReference type="InterPro" id="IPR036661">
    <property type="entry name" value="Luciferase-like_sf"/>
</dbReference>
<evidence type="ECO:0000313" key="6">
    <source>
        <dbReference type="EMBL" id="KLK89201.1"/>
    </source>
</evidence>
<dbReference type="NCBIfam" id="TIGR03555">
    <property type="entry name" value="F420_mer"/>
    <property type="match status" value="1"/>
</dbReference>
<proteinExistence type="inferred from homology"/>
<dbReference type="HAMAP" id="MF_01091">
    <property type="entry name" value="F420_mer"/>
    <property type="match status" value="1"/>
</dbReference>
<dbReference type="GO" id="GO:0019386">
    <property type="term" value="P:methanogenesis, from carbon dioxide"/>
    <property type="evidence" value="ECO:0007669"/>
    <property type="project" value="UniProtKB-UniRule"/>
</dbReference>
<keyword evidence="4" id="KW-0484">Methanogenesis</keyword>
<accession>A0A0H1R312</accession>
<dbReference type="AlphaFoldDB" id="A0A0H1R312"/>
<dbReference type="PATRIC" id="fig|1550566.3.peg.384"/>
<evidence type="ECO:0000259" key="5">
    <source>
        <dbReference type="Pfam" id="PF00296"/>
    </source>
</evidence>
<dbReference type="PANTHER" id="PTHR43244:SF1">
    <property type="entry name" value="5,10-METHYLENETETRAHYDROMETHANOPTERIN REDUCTASE"/>
    <property type="match status" value="1"/>
</dbReference>
<evidence type="ECO:0000256" key="1">
    <source>
        <dbReference type="ARBA" id="ARBA00022490"/>
    </source>
</evidence>
<dbReference type="GO" id="GO:0005737">
    <property type="term" value="C:cytoplasm"/>
    <property type="evidence" value="ECO:0007669"/>
    <property type="project" value="UniProtKB-SubCell"/>
</dbReference>
<dbReference type="Proteomes" id="UP000035301">
    <property type="component" value="Unassembled WGS sequence"/>
</dbReference>
<dbReference type="Pfam" id="PF00296">
    <property type="entry name" value="Bac_luciferase"/>
    <property type="match status" value="1"/>
</dbReference>
<dbReference type="PANTHER" id="PTHR43244">
    <property type="match status" value="1"/>
</dbReference>
<keyword evidence="2 4" id="KW-0554">One-carbon metabolism</keyword>
<keyword evidence="7" id="KW-1185">Reference proteome</keyword>
<comment type="catalytic activity">
    <reaction evidence="4">
        <text>5-methyl-5,6,7,8-tetrahydromethanopterin + oxidized coenzyme F420-(gamma-L-Glu)(n) + H(+) = 5,10-methylenetetrahydromethanopterin + reduced coenzyme F420-(gamma-L-Glu)(n)</text>
        <dbReference type="Rhea" id="RHEA:21144"/>
        <dbReference type="Rhea" id="RHEA-COMP:12939"/>
        <dbReference type="Rhea" id="RHEA-COMP:14378"/>
        <dbReference type="ChEBI" id="CHEBI:15378"/>
        <dbReference type="ChEBI" id="CHEBI:57818"/>
        <dbReference type="ChEBI" id="CHEBI:58116"/>
        <dbReference type="ChEBI" id="CHEBI:133980"/>
        <dbReference type="ChEBI" id="CHEBI:139511"/>
        <dbReference type="EC" id="1.5.98.2"/>
    </reaction>
</comment>
<dbReference type="NCBIfam" id="NF002619">
    <property type="entry name" value="PRK02271.1"/>
    <property type="match status" value="1"/>
</dbReference>
<dbReference type="Gene3D" id="3.20.20.30">
    <property type="entry name" value="Luciferase-like domain"/>
    <property type="match status" value="1"/>
</dbReference>
<evidence type="ECO:0000256" key="3">
    <source>
        <dbReference type="ARBA" id="ARBA00023002"/>
    </source>
</evidence>
<dbReference type="InterPro" id="IPR050564">
    <property type="entry name" value="F420-G6PD/mer"/>
</dbReference>
<dbReference type="GO" id="GO:0016705">
    <property type="term" value="F:oxidoreductase activity, acting on paired donors, with incorporation or reduction of molecular oxygen"/>
    <property type="evidence" value="ECO:0007669"/>
    <property type="project" value="InterPro"/>
</dbReference>
<dbReference type="RefSeq" id="WP_048180162.1">
    <property type="nucleotide sequence ID" value="NZ_JXOJ01000001.1"/>
</dbReference>
<dbReference type="GO" id="GO:0006730">
    <property type="term" value="P:one-carbon metabolic process"/>
    <property type="evidence" value="ECO:0007669"/>
    <property type="project" value="UniProtKB-UniRule"/>
</dbReference>
<dbReference type="EC" id="1.5.98.2" evidence="4"/>
<name>A0A0H1R312_9EURY</name>
<comment type="subcellular location">
    <subcellularLocation>
        <location evidence="4">Cytoplasm</location>
    </subcellularLocation>
</comment>
<comment type="similarity">
    <text evidence="4">Belongs to the mer family.</text>
</comment>
<dbReference type="InterPro" id="IPR011251">
    <property type="entry name" value="Luciferase-like_dom"/>
</dbReference>
<gene>
    <name evidence="4" type="primary">mer</name>
    <name evidence="6" type="ORF">SZ63_01825</name>
</gene>
<feature type="domain" description="Luciferase-like" evidence="5">
    <location>
        <begin position="16"/>
        <end position="312"/>
    </location>
</feature>
<dbReference type="InterPro" id="IPR019946">
    <property type="entry name" value="MeH4methanopterin_reductase"/>
</dbReference>
<dbReference type="EMBL" id="JXOJ01000001">
    <property type="protein sequence ID" value="KLK89201.1"/>
    <property type="molecule type" value="Genomic_DNA"/>
</dbReference>
<keyword evidence="3 4" id="KW-0560">Oxidoreductase</keyword>
<dbReference type="OrthoDB" id="213164at2157"/>
<evidence type="ECO:0000256" key="2">
    <source>
        <dbReference type="ARBA" id="ARBA00022563"/>
    </source>
</evidence>
<dbReference type="GO" id="GO:0018537">
    <property type="term" value="F:coenzyme F420-dependent N5,N10-methenyltetrahydromethanopterin reductase activity"/>
    <property type="evidence" value="ECO:0007669"/>
    <property type="project" value="UniProtKB-UniRule"/>
</dbReference>
<dbReference type="CDD" id="cd01097">
    <property type="entry name" value="Tetrahydromethanopterin_reductase"/>
    <property type="match status" value="1"/>
</dbReference>